<dbReference type="PROSITE" id="PS01227">
    <property type="entry name" value="UPF0012"/>
    <property type="match status" value="1"/>
</dbReference>
<dbReference type="PROSITE" id="PS50263">
    <property type="entry name" value="CN_HYDROLASE"/>
    <property type="match status" value="1"/>
</dbReference>
<gene>
    <name evidence="4" type="ORF">ACFFGH_26270</name>
</gene>
<dbReference type="EMBL" id="JBHLTG010000007">
    <property type="protein sequence ID" value="MFC0681352.1"/>
    <property type="molecule type" value="Genomic_DNA"/>
</dbReference>
<organism evidence="4 5">
    <name type="scientific">Lysobacter korlensis</name>
    <dbReference type="NCBI Taxonomy" id="553636"/>
    <lineage>
        <taxon>Bacteria</taxon>
        <taxon>Pseudomonadati</taxon>
        <taxon>Pseudomonadota</taxon>
        <taxon>Gammaproteobacteria</taxon>
        <taxon>Lysobacterales</taxon>
        <taxon>Lysobacteraceae</taxon>
        <taxon>Lysobacter</taxon>
    </lineage>
</organism>
<dbReference type="Pfam" id="PF00795">
    <property type="entry name" value="CN_hydrolase"/>
    <property type="match status" value="1"/>
</dbReference>
<evidence type="ECO:0000313" key="4">
    <source>
        <dbReference type="EMBL" id="MFC0681352.1"/>
    </source>
</evidence>
<dbReference type="GO" id="GO:0016787">
    <property type="term" value="F:hydrolase activity"/>
    <property type="evidence" value="ECO:0007669"/>
    <property type="project" value="UniProtKB-KW"/>
</dbReference>
<dbReference type="SUPFAM" id="SSF56317">
    <property type="entry name" value="Carbon-nitrogen hydrolase"/>
    <property type="match status" value="1"/>
</dbReference>
<accession>A0ABV6RWK8</accession>
<proteinExistence type="inferred from homology"/>
<evidence type="ECO:0000313" key="5">
    <source>
        <dbReference type="Proteomes" id="UP001589896"/>
    </source>
</evidence>
<sequence length="276" mass="29664">MSTPTPEDDPRARSIRARCHELAPVAGELERNLAVIEASIADAVASGVRLLVLPELATSGYYLTPEEAQACAFQLDAPHFARWARILPPDGVLVTGFVERHGGVLFNSAAVITAAGVAGVYRKTHLWDAEADLFRPGDLAPPIVDTPVGRLGLLICYDLEFPEMPRRLALAGADLIAVPTNWPLVPRPDGEHPPEVIQAMAAARASAIPILCCDRRGAERGSEWTEGTAAVGSDGWLVGRKNGDGVLDVTVSLSPTRTKIGERNDVFHDRRPELYA</sequence>
<evidence type="ECO:0000256" key="2">
    <source>
        <dbReference type="ARBA" id="ARBA00022801"/>
    </source>
</evidence>
<keyword evidence="2 4" id="KW-0378">Hydrolase</keyword>
<evidence type="ECO:0000259" key="3">
    <source>
        <dbReference type="PROSITE" id="PS50263"/>
    </source>
</evidence>
<comment type="caution">
    <text evidence="4">The sequence shown here is derived from an EMBL/GenBank/DDBJ whole genome shotgun (WGS) entry which is preliminary data.</text>
</comment>
<name>A0ABV6RWK8_9GAMM</name>
<dbReference type="InterPro" id="IPR003010">
    <property type="entry name" value="C-N_Hydrolase"/>
</dbReference>
<dbReference type="InterPro" id="IPR050345">
    <property type="entry name" value="Aliph_Amidase/BUP"/>
</dbReference>
<dbReference type="RefSeq" id="WP_386673888.1">
    <property type="nucleotide sequence ID" value="NZ_JBHLTG010000007.1"/>
</dbReference>
<comment type="similarity">
    <text evidence="1">Belongs to the carbon-nitrogen hydrolase superfamily. NIT1/NIT2 family.</text>
</comment>
<dbReference type="PANTHER" id="PTHR43674">
    <property type="entry name" value="NITRILASE C965.09-RELATED"/>
    <property type="match status" value="1"/>
</dbReference>
<dbReference type="Proteomes" id="UP001589896">
    <property type="component" value="Unassembled WGS sequence"/>
</dbReference>
<keyword evidence="5" id="KW-1185">Reference proteome</keyword>
<dbReference type="InterPro" id="IPR001110">
    <property type="entry name" value="UPF0012_CS"/>
</dbReference>
<evidence type="ECO:0000256" key="1">
    <source>
        <dbReference type="ARBA" id="ARBA00010613"/>
    </source>
</evidence>
<dbReference type="InterPro" id="IPR036526">
    <property type="entry name" value="C-N_Hydrolase_sf"/>
</dbReference>
<dbReference type="Gene3D" id="3.60.110.10">
    <property type="entry name" value="Carbon-nitrogen hydrolase"/>
    <property type="match status" value="1"/>
</dbReference>
<dbReference type="PANTHER" id="PTHR43674:SF2">
    <property type="entry name" value="BETA-UREIDOPROPIONASE"/>
    <property type="match status" value="1"/>
</dbReference>
<protein>
    <submittedName>
        <fullName evidence="4">Nitrilase-related carbon-nitrogen hydrolase</fullName>
    </submittedName>
</protein>
<reference evidence="4 5" key="1">
    <citation type="submission" date="2024-09" db="EMBL/GenBank/DDBJ databases">
        <authorList>
            <person name="Sun Q."/>
            <person name="Mori K."/>
        </authorList>
    </citation>
    <scope>NUCLEOTIDE SEQUENCE [LARGE SCALE GENOMIC DNA]</scope>
    <source>
        <strain evidence="4 5">KCTC 23076</strain>
    </source>
</reference>
<feature type="domain" description="CN hydrolase" evidence="3">
    <location>
        <begin position="15"/>
        <end position="255"/>
    </location>
</feature>